<dbReference type="GO" id="GO:0004673">
    <property type="term" value="F:protein histidine kinase activity"/>
    <property type="evidence" value="ECO:0007669"/>
    <property type="project" value="UniProtKB-EC"/>
</dbReference>
<evidence type="ECO:0000256" key="2">
    <source>
        <dbReference type="ARBA" id="ARBA00012438"/>
    </source>
</evidence>
<sequence>MKKQKRQSGEFRWGVFAAVGLVVFLLLMNRIFTNVSMRDAETAGEDTVSYVKERLETYENYQANDRTKSLVRLLDKTREFVRDLGEDDVTTERMSEYIKEQRLDGILILDQNLQVVEQVVSGEETDQNHRLDWGKALQNDTLTKIIRCKKKVYMTRTETKDGSYDLAVVARKNRSEVVIAYIRQETITDGVNDMTLDSNFENIMLAYQGLLVITDEENTVAANNLKLCEKKAEDWKNMYESGRRIHGDGNGKLRKVVYQGKQWYMWADNYKNNQIYVLFSVWEILLPYYRIVLGLVILYLMLFGSGFWLSRRIERRCFRNPADMSREDEKDEKEQKSLRKYRMENSDLEQVSFSLRSLLEKLNEMIRMQCEGKNITYRVKEPEILHDRLIGCPIYFQQILMNLAGNAVKYNVENGNVTVGCREISCDGNKAEFELTCADTGIGMSETLQKQVFGSFSRKSEVENTEESRYAGAGQGVSMAGELLGLLGGTMELESKEGEGSKFTLRISFRIDPVFENKVLKRNIQTR</sequence>
<accession>A0A391P1B2</accession>
<evidence type="ECO:0000256" key="4">
    <source>
        <dbReference type="ARBA" id="ARBA00022777"/>
    </source>
</evidence>
<gene>
    <name evidence="8" type="ORF">KGMB01110_16410</name>
</gene>
<evidence type="ECO:0000256" key="6">
    <source>
        <dbReference type="SAM" id="Phobius"/>
    </source>
</evidence>
<keyword evidence="4" id="KW-0418">Kinase</keyword>
<protein>
    <recommendedName>
        <fullName evidence="2">histidine kinase</fullName>
        <ecNumber evidence="2">2.7.13.3</ecNumber>
    </recommendedName>
</protein>
<organism evidence="8 9">
    <name type="scientific">Mediterraneibacter butyricigenes</name>
    <dbReference type="NCBI Taxonomy" id="2316025"/>
    <lineage>
        <taxon>Bacteria</taxon>
        <taxon>Bacillati</taxon>
        <taxon>Bacillota</taxon>
        <taxon>Clostridia</taxon>
        <taxon>Lachnospirales</taxon>
        <taxon>Lachnospiraceae</taxon>
        <taxon>Mediterraneibacter</taxon>
    </lineage>
</organism>
<feature type="domain" description="Histidine kinase" evidence="7">
    <location>
        <begin position="342"/>
        <end position="511"/>
    </location>
</feature>
<dbReference type="EMBL" id="BHGK01000001">
    <property type="protein sequence ID" value="GCA67205.1"/>
    <property type="molecule type" value="Genomic_DNA"/>
</dbReference>
<dbReference type="EC" id="2.7.13.3" evidence="2"/>
<evidence type="ECO:0000256" key="5">
    <source>
        <dbReference type="ARBA" id="ARBA00023012"/>
    </source>
</evidence>
<name>A0A391P1B2_9FIRM</name>
<keyword evidence="5" id="KW-0902">Two-component regulatory system</keyword>
<evidence type="ECO:0000259" key="7">
    <source>
        <dbReference type="PROSITE" id="PS50109"/>
    </source>
</evidence>
<keyword evidence="6" id="KW-0472">Membrane</keyword>
<keyword evidence="6" id="KW-1133">Transmembrane helix</keyword>
<dbReference type="Proteomes" id="UP000265643">
    <property type="component" value="Unassembled WGS sequence"/>
</dbReference>
<dbReference type="InterPro" id="IPR003594">
    <property type="entry name" value="HATPase_dom"/>
</dbReference>
<dbReference type="PANTHER" id="PTHR45339">
    <property type="entry name" value="HYBRID SIGNAL TRANSDUCTION HISTIDINE KINASE J"/>
    <property type="match status" value="1"/>
</dbReference>
<comment type="catalytic activity">
    <reaction evidence="1">
        <text>ATP + protein L-histidine = ADP + protein N-phospho-L-histidine.</text>
        <dbReference type="EC" id="2.7.13.3"/>
    </reaction>
</comment>
<evidence type="ECO:0000256" key="3">
    <source>
        <dbReference type="ARBA" id="ARBA00022553"/>
    </source>
</evidence>
<dbReference type="InterPro" id="IPR005467">
    <property type="entry name" value="His_kinase_dom"/>
</dbReference>
<dbReference type="InterPro" id="IPR004358">
    <property type="entry name" value="Sig_transdc_His_kin-like_C"/>
</dbReference>
<feature type="transmembrane region" description="Helical" evidence="6">
    <location>
        <begin position="12"/>
        <end position="32"/>
    </location>
</feature>
<reference evidence="9" key="1">
    <citation type="submission" date="2018-09" db="EMBL/GenBank/DDBJ databases">
        <title>Draft Genome Sequence of Mediterraneibacter sp. KCTC 15684.</title>
        <authorList>
            <person name="Kim J.S."/>
            <person name="Han K.I."/>
            <person name="Suh M.K."/>
            <person name="Lee K.C."/>
            <person name="Eom M.K."/>
            <person name="Lee J.H."/>
            <person name="Park S.H."/>
            <person name="Kang S.W."/>
            <person name="Park J.E."/>
            <person name="Oh B.S."/>
            <person name="Yu S.Y."/>
            <person name="Choi S.H."/>
            <person name="Lee D.H."/>
            <person name="Yoon H."/>
            <person name="Kim B."/>
            <person name="Yang S.J."/>
            <person name="Lee J.S."/>
        </authorList>
    </citation>
    <scope>NUCLEOTIDE SEQUENCE [LARGE SCALE GENOMIC DNA]</scope>
    <source>
        <strain evidence="9">KCTC 15684</strain>
    </source>
</reference>
<dbReference type="PROSITE" id="PS50109">
    <property type="entry name" value="HIS_KIN"/>
    <property type="match status" value="1"/>
</dbReference>
<dbReference type="AlphaFoldDB" id="A0A391P1B2"/>
<comment type="caution">
    <text evidence="8">The sequence shown here is derived from an EMBL/GenBank/DDBJ whole genome shotgun (WGS) entry which is preliminary data.</text>
</comment>
<dbReference type="PANTHER" id="PTHR45339:SF5">
    <property type="entry name" value="HISTIDINE KINASE"/>
    <property type="match status" value="1"/>
</dbReference>
<dbReference type="InterPro" id="IPR036890">
    <property type="entry name" value="HATPase_C_sf"/>
</dbReference>
<feature type="transmembrane region" description="Helical" evidence="6">
    <location>
        <begin position="288"/>
        <end position="309"/>
    </location>
</feature>
<evidence type="ECO:0000256" key="1">
    <source>
        <dbReference type="ARBA" id="ARBA00000085"/>
    </source>
</evidence>
<dbReference type="Gene3D" id="3.30.565.10">
    <property type="entry name" value="Histidine kinase-like ATPase, C-terminal domain"/>
    <property type="match status" value="1"/>
</dbReference>
<dbReference type="PRINTS" id="PR00344">
    <property type="entry name" value="BCTRLSENSOR"/>
</dbReference>
<keyword evidence="6" id="KW-0812">Transmembrane</keyword>
<keyword evidence="3" id="KW-0597">Phosphoprotein</keyword>
<keyword evidence="4" id="KW-0808">Transferase</keyword>
<keyword evidence="9" id="KW-1185">Reference proteome</keyword>
<proteinExistence type="predicted"/>
<evidence type="ECO:0000313" key="9">
    <source>
        <dbReference type="Proteomes" id="UP000265643"/>
    </source>
</evidence>
<dbReference type="GO" id="GO:0000160">
    <property type="term" value="P:phosphorelay signal transduction system"/>
    <property type="evidence" value="ECO:0007669"/>
    <property type="project" value="UniProtKB-KW"/>
</dbReference>
<dbReference type="RefSeq" id="WP_170141706.1">
    <property type="nucleotide sequence ID" value="NZ_BHGK01000001.1"/>
</dbReference>
<dbReference type="SMART" id="SM00387">
    <property type="entry name" value="HATPase_c"/>
    <property type="match status" value="1"/>
</dbReference>
<evidence type="ECO:0000313" key="8">
    <source>
        <dbReference type="EMBL" id="GCA67205.1"/>
    </source>
</evidence>
<dbReference type="SUPFAM" id="SSF55874">
    <property type="entry name" value="ATPase domain of HSP90 chaperone/DNA topoisomerase II/histidine kinase"/>
    <property type="match status" value="1"/>
</dbReference>
<dbReference type="Pfam" id="PF02518">
    <property type="entry name" value="HATPase_c"/>
    <property type="match status" value="1"/>
</dbReference>